<keyword evidence="1" id="KW-0472">Membrane</keyword>
<sequence length="65" mass="7396">FHDRFIISGGVVLIIGTSLNSIITNSTFINQMSNFKAVEQNFDEWFSGIDIPYSGNILYFEDFVI</sequence>
<organism evidence="2">
    <name type="scientific">marine sediment metagenome</name>
    <dbReference type="NCBI Taxonomy" id="412755"/>
    <lineage>
        <taxon>unclassified sequences</taxon>
        <taxon>metagenomes</taxon>
        <taxon>ecological metagenomes</taxon>
    </lineage>
</organism>
<comment type="caution">
    <text evidence="2">The sequence shown here is derived from an EMBL/GenBank/DDBJ whole genome shotgun (WGS) entry which is preliminary data.</text>
</comment>
<feature type="transmembrane region" description="Helical" evidence="1">
    <location>
        <begin position="6"/>
        <end position="23"/>
    </location>
</feature>
<evidence type="ECO:0000313" key="2">
    <source>
        <dbReference type="EMBL" id="KKK90681.1"/>
    </source>
</evidence>
<dbReference type="AlphaFoldDB" id="A0A0F9C1X4"/>
<keyword evidence="1" id="KW-0812">Transmembrane</keyword>
<keyword evidence="1" id="KW-1133">Transmembrane helix</keyword>
<proteinExistence type="predicted"/>
<protein>
    <submittedName>
        <fullName evidence="2">Uncharacterized protein</fullName>
    </submittedName>
</protein>
<reference evidence="2" key="1">
    <citation type="journal article" date="2015" name="Nature">
        <title>Complex archaea that bridge the gap between prokaryotes and eukaryotes.</title>
        <authorList>
            <person name="Spang A."/>
            <person name="Saw J.H."/>
            <person name="Jorgensen S.L."/>
            <person name="Zaremba-Niedzwiedzka K."/>
            <person name="Martijn J."/>
            <person name="Lind A.E."/>
            <person name="van Eijk R."/>
            <person name="Schleper C."/>
            <person name="Guy L."/>
            <person name="Ettema T.J."/>
        </authorList>
    </citation>
    <scope>NUCLEOTIDE SEQUENCE</scope>
</reference>
<accession>A0A0F9C1X4</accession>
<gene>
    <name evidence="2" type="ORF">LCGC14_2720550</name>
</gene>
<evidence type="ECO:0000256" key="1">
    <source>
        <dbReference type="SAM" id="Phobius"/>
    </source>
</evidence>
<name>A0A0F9C1X4_9ZZZZ</name>
<dbReference type="EMBL" id="LAZR01048987">
    <property type="protein sequence ID" value="KKK90681.1"/>
    <property type="molecule type" value="Genomic_DNA"/>
</dbReference>
<feature type="non-terminal residue" evidence="2">
    <location>
        <position position="1"/>
    </location>
</feature>